<keyword evidence="2" id="KW-0732">Signal</keyword>
<evidence type="ECO:0000313" key="5">
    <source>
        <dbReference type="Proteomes" id="UP001501411"/>
    </source>
</evidence>
<dbReference type="InterPro" id="IPR050620">
    <property type="entry name" value="Thioredoxin_H-type-like"/>
</dbReference>
<dbReference type="PANTHER" id="PTHR10438:SF425">
    <property type="entry name" value="THIOREDOXIN H1"/>
    <property type="match status" value="1"/>
</dbReference>
<evidence type="ECO:0000256" key="1">
    <source>
        <dbReference type="ARBA" id="ARBA00023284"/>
    </source>
</evidence>
<evidence type="ECO:0000313" key="4">
    <source>
        <dbReference type="EMBL" id="GAA4791967.1"/>
    </source>
</evidence>
<keyword evidence="1" id="KW-0676">Redox-active center</keyword>
<gene>
    <name evidence="4" type="ORF">GCM10023231_19880</name>
</gene>
<protein>
    <recommendedName>
        <fullName evidence="3">Thioredoxin domain-containing protein</fullName>
    </recommendedName>
</protein>
<dbReference type="Pfam" id="PF13098">
    <property type="entry name" value="Thioredoxin_2"/>
    <property type="match status" value="1"/>
</dbReference>
<comment type="caution">
    <text evidence="4">The sequence shown here is derived from an EMBL/GenBank/DDBJ whole genome shotgun (WGS) entry which is preliminary data.</text>
</comment>
<keyword evidence="5" id="KW-1185">Reference proteome</keyword>
<feature type="domain" description="Thioredoxin" evidence="3">
    <location>
        <begin position="11"/>
        <end position="151"/>
    </location>
</feature>
<evidence type="ECO:0000259" key="3">
    <source>
        <dbReference type="PROSITE" id="PS51352"/>
    </source>
</evidence>
<dbReference type="Proteomes" id="UP001501411">
    <property type="component" value="Unassembled WGS sequence"/>
</dbReference>
<dbReference type="InterPro" id="IPR012336">
    <property type="entry name" value="Thioredoxin-like_fold"/>
</dbReference>
<feature type="signal peptide" evidence="2">
    <location>
        <begin position="1"/>
        <end position="21"/>
    </location>
</feature>
<dbReference type="PROSITE" id="PS00194">
    <property type="entry name" value="THIOREDOXIN_1"/>
    <property type="match status" value="1"/>
</dbReference>
<name>A0ABP9B8G9_9SPHI</name>
<dbReference type="PANTHER" id="PTHR10438">
    <property type="entry name" value="THIOREDOXIN"/>
    <property type="match status" value="1"/>
</dbReference>
<dbReference type="EMBL" id="BAABIQ010000031">
    <property type="protein sequence ID" value="GAA4791967.1"/>
    <property type="molecule type" value="Genomic_DNA"/>
</dbReference>
<feature type="chain" id="PRO_5047360091" description="Thioredoxin domain-containing protein" evidence="2">
    <location>
        <begin position="22"/>
        <end position="417"/>
    </location>
</feature>
<dbReference type="InterPro" id="IPR017937">
    <property type="entry name" value="Thioredoxin_CS"/>
</dbReference>
<dbReference type="InterPro" id="IPR036249">
    <property type="entry name" value="Thioredoxin-like_sf"/>
</dbReference>
<accession>A0ABP9B8G9</accession>
<organism evidence="4 5">
    <name type="scientific">Olivibacter ginsenosidimutans</name>
    <dbReference type="NCBI Taxonomy" id="1176537"/>
    <lineage>
        <taxon>Bacteria</taxon>
        <taxon>Pseudomonadati</taxon>
        <taxon>Bacteroidota</taxon>
        <taxon>Sphingobacteriia</taxon>
        <taxon>Sphingobacteriales</taxon>
        <taxon>Sphingobacteriaceae</taxon>
        <taxon>Olivibacter</taxon>
    </lineage>
</organism>
<reference evidence="5" key="1">
    <citation type="journal article" date="2019" name="Int. J. Syst. Evol. Microbiol.">
        <title>The Global Catalogue of Microorganisms (GCM) 10K type strain sequencing project: providing services to taxonomists for standard genome sequencing and annotation.</title>
        <authorList>
            <consortium name="The Broad Institute Genomics Platform"/>
            <consortium name="The Broad Institute Genome Sequencing Center for Infectious Disease"/>
            <person name="Wu L."/>
            <person name="Ma J."/>
        </authorList>
    </citation>
    <scope>NUCLEOTIDE SEQUENCE [LARGE SCALE GENOMIC DNA]</scope>
    <source>
        <strain evidence="5">JCM 18200</strain>
    </source>
</reference>
<dbReference type="Gene3D" id="3.40.30.10">
    <property type="entry name" value="Glutaredoxin"/>
    <property type="match status" value="1"/>
</dbReference>
<dbReference type="PROSITE" id="PS51352">
    <property type="entry name" value="THIOREDOXIN_2"/>
    <property type="match status" value="1"/>
</dbReference>
<dbReference type="InterPro" id="IPR013766">
    <property type="entry name" value="Thioredoxin_domain"/>
</dbReference>
<proteinExistence type="predicted"/>
<dbReference type="SUPFAM" id="SSF52833">
    <property type="entry name" value="Thioredoxin-like"/>
    <property type="match status" value="1"/>
</dbReference>
<evidence type="ECO:0000256" key="2">
    <source>
        <dbReference type="SAM" id="SignalP"/>
    </source>
</evidence>
<sequence>MINHMKNLFVLLLMLPLLVVAQEEGAHFEHGLNWQQVKEKAKKENKYLFVDCFTTWCGPCKYMTSTIFPQEKVGTFMNKNFVNLKIQMDKTKDDSEEVKSWYADADAIAKEYSVKAYPTYLIFAPNGDIVHRMVGSDEADSFIARLGESLDPDKQYYTLLRKYEAGNKEPEFLRRVALAANSSYDQATASKISEEYLNTQQDLFTKENLEFLGEFTRSSTSKGFQLMLNEPEKVDAVLGKGKAADKVASIILREEVFSKVNPKTTTNLDSFKTVIKEKYPKINVDKQLAMAEIQLMQYRKDWNAFQPAIRSYMQQYGSEVKPEQLNSFAWAVFENCEDPDCVVEALAWSKRSIDETEEKSPAFLDTYANLLYKTGKTDEALVWQQKAVDLASEGEKTALRTTLEKMKKGEKTWREAD</sequence>